<dbReference type="AlphaFoldDB" id="U5NEX2"/>
<organism evidence="1 2">
    <name type="scientific">Candidatus Symbiobacter mobilis CR</name>
    <dbReference type="NCBI Taxonomy" id="946483"/>
    <lineage>
        <taxon>Bacteria</taxon>
        <taxon>Pseudomonadati</taxon>
        <taxon>Pseudomonadota</taxon>
        <taxon>Betaproteobacteria</taxon>
        <taxon>Burkholderiales</taxon>
        <taxon>Comamonadaceae</taxon>
    </lineage>
</organism>
<sequence>MRNTAPSAYTAVPTSMTARIGHVHRNHRSRSRNQRSRWTGILTRYPPSLLTALERQFDSGRHYTTTTQTLMDYLGLS</sequence>
<evidence type="ECO:0000313" key="2">
    <source>
        <dbReference type="Proteomes" id="UP000017184"/>
    </source>
</evidence>
<keyword evidence="2" id="KW-1185">Reference proteome</keyword>
<dbReference type="KEGG" id="cbx:Cenrod_2664"/>
<proteinExistence type="predicted"/>
<name>U5NEX2_9BURK</name>
<accession>U5NEX2</accession>
<dbReference type="HOGENOM" id="CLU_2631649_0_0_4"/>
<protein>
    <submittedName>
        <fullName evidence="1">Uncharacterized protein</fullName>
    </submittedName>
</protein>
<dbReference type="Proteomes" id="UP000017184">
    <property type="component" value="Chromosome"/>
</dbReference>
<evidence type="ECO:0000313" key="1">
    <source>
        <dbReference type="EMBL" id="AGX88714.1"/>
    </source>
</evidence>
<dbReference type="EMBL" id="CP004885">
    <property type="protein sequence ID" value="AGX88714.1"/>
    <property type="molecule type" value="Genomic_DNA"/>
</dbReference>
<reference evidence="1 2" key="1">
    <citation type="journal article" date="2013" name="Genome Biol.">
        <title>Genomic analysis reveals key aspects of prokaryotic symbiosis in the phototrophic consortium "Chlorochromatium aggregatum".</title>
        <authorList>
            <person name="Liu Z."/>
            <person name="Muller J."/>
            <person name="Li T."/>
            <person name="Alvey R.M."/>
            <person name="Vogl K."/>
            <person name="Frigaard N.U."/>
            <person name="Rockwell N.C."/>
            <person name="Boyd E.S."/>
            <person name="Tomsho L.P."/>
            <person name="Schuster S.C."/>
            <person name="Henke P."/>
            <person name="Rohde M."/>
            <person name="Overmann J."/>
            <person name="Bryant D.A."/>
        </authorList>
    </citation>
    <scope>NUCLEOTIDE SEQUENCE [LARGE SCALE GENOMIC DNA]</scope>
    <source>
        <strain evidence="1">CR</strain>
    </source>
</reference>
<dbReference type="STRING" id="946483.Cenrod_2664"/>
<gene>
    <name evidence="1" type="ORF">Cenrod_2664</name>
</gene>